<name>A0A2V4P1Z8_9ACTN</name>
<feature type="compositionally biased region" description="Low complexity" evidence="1">
    <location>
        <begin position="226"/>
        <end position="237"/>
    </location>
</feature>
<evidence type="ECO:0000256" key="1">
    <source>
        <dbReference type="SAM" id="MobiDB-lite"/>
    </source>
</evidence>
<feature type="transmembrane region" description="Helical" evidence="2">
    <location>
        <begin position="175"/>
        <end position="196"/>
    </location>
</feature>
<reference evidence="3 4" key="1">
    <citation type="submission" date="2018-03" db="EMBL/GenBank/DDBJ databases">
        <title>Bioinformatic expansion and discovery of thiopeptide antibiotics.</title>
        <authorList>
            <person name="Schwalen C.J."/>
            <person name="Hudson G.A."/>
            <person name="Mitchell D.A."/>
        </authorList>
    </citation>
    <scope>NUCLEOTIDE SEQUENCE [LARGE SCALE GENOMIC DNA]</scope>
    <source>
        <strain evidence="3 4">ATCC 21389</strain>
    </source>
</reference>
<gene>
    <name evidence="3" type="ORF">C7C46_04330</name>
</gene>
<evidence type="ECO:0000256" key="2">
    <source>
        <dbReference type="SAM" id="Phobius"/>
    </source>
</evidence>
<protein>
    <submittedName>
        <fullName evidence="3">Transcriptional regulator</fullName>
    </submittedName>
</protein>
<keyword evidence="2" id="KW-1133">Transmembrane helix</keyword>
<sequence length="256" mass="26824">MTRLDTARETAGKTLETLAPYAATAKETAAHYGTEARQRLGPAVEALGPRLEAAAEQAKAGTVHAAHSARVGYTRHLAPHVEQAFAALPPRTQQSTLKAVHRAQEAALAAKLSADHALPRLTGALEDARAAAAPVVQEAQARSAAAFTALHGHVSAAEIEKLAARNARRARRSRLATALAVVGTLAVGSGVLVWAWCRRSSEPDWLVEPPEVQTPPDRVHPVSRDTTTPGSAAATTPLNGTGPATEPAAEEQREDD</sequence>
<comment type="caution">
    <text evidence="3">The sequence shown here is derived from an EMBL/GenBank/DDBJ whole genome shotgun (WGS) entry which is preliminary data.</text>
</comment>
<dbReference type="EMBL" id="PYBW01000013">
    <property type="protein sequence ID" value="PYC87544.1"/>
    <property type="molecule type" value="Genomic_DNA"/>
</dbReference>
<keyword evidence="2" id="KW-0472">Membrane</keyword>
<feature type="region of interest" description="Disordered" evidence="1">
    <location>
        <begin position="206"/>
        <end position="256"/>
    </location>
</feature>
<keyword evidence="2" id="KW-0812">Transmembrane</keyword>
<proteinExistence type="predicted"/>
<keyword evidence="4" id="KW-1185">Reference proteome</keyword>
<accession>A0A2V4P1Z8</accession>
<evidence type="ECO:0000313" key="4">
    <source>
        <dbReference type="Proteomes" id="UP000248039"/>
    </source>
</evidence>
<dbReference type="OrthoDB" id="4336216at2"/>
<organism evidence="3 4">
    <name type="scientific">Streptomyces tateyamensis</name>
    <dbReference type="NCBI Taxonomy" id="565073"/>
    <lineage>
        <taxon>Bacteria</taxon>
        <taxon>Bacillati</taxon>
        <taxon>Actinomycetota</taxon>
        <taxon>Actinomycetes</taxon>
        <taxon>Kitasatosporales</taxon>
        <taxon>Streptomycetaceae</taxon>
        <taxon>Streptomyces</taxon>
    </lineage>
</organism>
<dbReference type="InterPro" id="IPR035214">
    <property type="entry name" value="DUF5324"/>
</dbReference>
<dbReference type="Proteomes" id="UP000248039">
    <property type="component" value="Unassembled WGS sequence"/>
</dbReference>
<dbReference type="AlphaFoldDB" id="A0A2V4P1Z8"/>
<dbReference type="Pfam" id="PF17258">
    <property type="entry name" value="DUF5324"/>
    <property type="match status" value="1"/>
</dbReference>
<dbReference type="RefSeq" id="WP_110665838.1">
    <property type="nucleotide sequence ID" value="NZ_PYBW01000013.1"/>
</dbReference>
<evidence type="ECO:0000313" key="3">
    <source>
        <dbReference type="EMBL" id="PYC87544.1"/>
    </source>
</evidence>